<accession>A0A8X6VLJ8</accession>
<dbReference type="InterPro" id="IPR008042">
    <property type="entry name" value="Retrotrans_Pao"/>
</dbReference>
<protein>
    <submittedName>
        <fullName evidence="1">Integrase catalytic domain-containing protein</fullName>
    </submittedName>
</protein>
<reference evidence="1" key="1">
    <citation type="submission" date="2020-08" db="EMBL/GenBank/DDBJ databases">
        <title>Multicomponent nature underlies the extraordinary mechanical properties of spider dragline silk.</title>
        <authorList>
            <person name="Kono N."/>
            <person name="Nakamura H."/>
            <person name="Mori M."/>
            <person name="Yoshida Y."/>
            <person name="Ohtoshi R."/>
            <person name="Malay A.D."/>
            <person name="Moran D.A.P."/>
            <person name="Tomita M."/>
            <person name="Numata K."/>
            <person name="Arakawa K."/>
        </authorList>
    </citation>
    <scope>NUCLEOTIDE SEQUENCE</scope>
</reference>
<dbReference type="AlphaFoldDB" id="A0A8X6VLJ8"/>
<evidence type="ECO:0000313" key="2">
    <source>
        <dbReference type="Proteomes" id="UP000887159"/>
    </source>
</evidence>
<dbReference type="Pfam" id="PF05380">
    <property type="entry name" value="Peptidase_A17"/>
    <property type="match status" value="1"/>
</dbReference>
<dbReference type="PANTHER" id="PTHR47331">
    <property type="entry name" value="PHD-TYPE DOMAIN-CONTAINING PROTEIN"/>
    <property type="match status" value="1"/>
</dbReference>
<name>A0A8X6VLJ8_TRICX</name>
<comment type="caution">
    <text evidence="1">The sequence shown here is derived from an EMBL/GenBank/DDBJ whole genome shotgun (WGS) entry which is preliminary data.</text>
</comment>
<organism evidence="1 2">
    <name type="scientific">Trichonephila clavipes</name>
    <name type="common">Golden silk orbweaver</name>
    <name type="synonym">Nephila clavipes</name>
    <dbReference type="NCBI Taxonomy" id="2585209"/>
    <lineage>
        <taxon>Eukaryota</taxon>
        <taxon>Metazoa</taxon>
        <taxon>Ecdysozoa</taxon>
        <taxon>Arthropoda</taxon>
        <taxon>Chelicerata</taxon>
        <taxon>Arachnida</taxon>
        <taxon>Araneae</taxon>
        <taxon>Araneomorphae</taxon>
        <taxon>Entelegynae</taxon>
        <taxon>Araneoidea</taxon>
        <taxon>Nephilidae</taxon>
        <taxon>Trichonephila</taxon>
    </lineage>
</organism>
<evidence type="ECO:0000313" key="1">
    <source>
        <dbReference type="EMBL" id="GFY10745.1"/>
    </source>
</evidence>
<proteinExistence type="predicted"/>
<sequence>MVHKIFDPLGILSPTTLLPKILLKEAWKLKLKWDDPLPENIWKIFQKWRDERQYLEKIDIPRYVEVNGNLELHLFVDECKSSYGACVYVRTVTPLGVKLD</sequence>
<keyword evidence="2" id="KW-1185">Reference proteome</keyword>
<gene>
    <name evidence="1" type="primary">X975_08509</name>
    <name evidence="1" type="ORF">TNCV_1122681</name>
</gene>
<dbReference type="EMBL" id="BMAU01021301">
    <property type="protein sequence ID" value="GFY10745.1"/>
    <property type="molecule type" value="Genomic_DNA"/>
</dbReference>
<dbReference type="Proteomes" id="UP000887159">
    <property type="component" value="Unassembled WGS sequence"/>
</dbReference>